<name>A0A6J5KN65_9CAUD</name>
<dbReference type="EMBL" id="LR796166">
    <property type="protein sequence ID" value="CAB4122666.1"/>
    <property type="molecule type" value="Genomic_DNA"/>
</dbReference>
<protein>
    <submittedName>
        <fullName evidence="1">Uncharacterized protein</fullName>
    </submittedName>
</protein>
<accession>A0A6J5KN65</accession>
<gene>
    <name evidence="3" type="ORF">UFOVP234_25</name>
    <name evidence="1" type="ORF">UFOVP35_46</name>
    <name evidence="2" type="ORF">UFOVP52_77</name>
</gene>
<evidence type="ECO:0000313" key="1">
    <source>
        <dbReference type="EMBL" id="CAB4122666.1"/>
    </source>
</evidence>
<evidence type="ECO:0000313" key="2">
    <source>
        <dbReference type="EMBL" id="CAB4125054.1"/>
    </source>
</evidence>
<evidence type="ECO:0000313" key="3">
    <source>
        <dbReference type="EMBL" id="CAB5219818.1"/>
    </source>
</evidence>
<sequence length="58" mass="6307">MSALLSITVEAIDAEFGEGYAKKNPDLIGRLIQADMLYDGFALLAASLVDQDYDIPDE</sequence>
<organism evidence="1">
    <name type="scientific">uncultured Caudovirales phage</name>
    <dbReference type="NCBI Taxonomy" id="2100421"/>
    <lineage>
        <taxon>Viruses</taxon>
        <taxon>Duplodnaviria</taxon>
        <taxon>Heunggongvirae</taxon>
        <taxon>Uroviricota</taxon>
        <taxon>Caudoviricetes</taxon>
        <taxon>Peduoviridae</taxon>
        <taxon>Maltschvirus</taxon>
        <taxon>Maltschvirus maltsch</taxon>
    </lineage>
</organism>
<reference evidence="1" key="1">
    <citation type="submission" date="2020-04" db="EMBL/GenBank/DDBJ databases">
        <authorList>
            <person name="Chiriac C."/>
            <person name="Salcher M."/>
            <person name="Ghai R."/>
            <person name="Kavagutti S V."/>
        </authorList>
    </citation>
    <scope>NUCLEOTIDE SEQUENCE</scope>
</reference>
<dbReference type="EMBL" id="LR796190">
    <property type="protein sequence ID" value="CAB4125054.1"/>
    <property type="molecule type" value="Genomic_DNA"/>
</dbReference>
<proteinExistence type="predicted"/>
<dbReference type="EMBL" id="LR798280">
    <property type="protein sequence ID" value="CAB5219818.1"/>
    <property type="molecule type" value="Genomic_DNA"/>
</dbReference>